<dbReference type="STRING" id="236814.IX39_18390"/>
<feature type="transmembrane region" description="Helical" evidence="1">
    <location>
        <begin position="62"/>
        <end position="79"/>
    </location>
</feature>
<dbReference type="Proteomes" id="UP000028713">
    <property type="component" value="Unassembled WGS sequence"/>
</dbReference>
<organism evidence="2 3">
    <name type="scientific">Chryseobacterium formosense</name>
    <dbReference type="NCBI Taxonomy" id="236814"/>
    <lineage>
        <taxon>Bacteria</taxon>
        <taxon>Pseudomonadati</taxon>
        <taxon>Bacteroidota</taxon>
        <taxon>Flavobacteriia</taxon>
        <taxon>Flavobacteriales</taxon>
        <taxon>Weeksellaceae</taxon>
        <taxon>Chryseobacterium group</taxon>
        <taxon>Chryseobacterium</taxon>
    </lineage>
</organism>
<dbReference type="OrthoDB" id="1258766at2"/>
<dbReference type="RefSeq" id="WP_034679075.1">
    <property type="nucleotide sequence ID" value="NZ_FPAP01000005.1"/>
</dbReference>
<evidence type="ECO:0008006" key="4">
    <source>
        <dbReference type="Google" id="ProtNLM"/>
    </source>
</evidence>
<name>A0A085YZX4_9FLAO</name>
<keyword evidence="3" id="KW-1185">Reference proteome</keyword>
<evidence type="ECO:0000313" key="2">
    <source>
        <dbReference type="EMBL" id="KFE97737.1"/>
    </source>
</evidence>
<evidence type="ECO:0000313" key="3">
    <source>
        <dbReference type="Proteomes" id="UP000028713"/>
    </source>
</evidence>
<proteinExistence type="predicted"/>
<keyword evidence="1" id="KW-0472">Membrane</keyword>
<keyword evidence="1" id="KW-0812">Transmembrane</keyword>
<dbReference type="EMBL" id="JPRP01000004">
    <property type="protein sequence ID" value="KFE97737.1"/>
    <property type="molecule type" value="Genomic_DNA"/>
</dbReference>
<accession>A0A085YZX4</accession>
<protein>
    <recommendedName>
        <fullName evidence="4">YcxB-like protein domain-containing protein</fullName>
    </recommendedName>
</protein>
<evidence type="ECO:0000256" key="1">
    <source>
        <dbReference type="SAM" id="Phobius"/>
    </source>
</evidence>
<dbReference type="AlphaFoldDB" id="A0A085YZX4"/>
<keyword evidence="1" id="KW-1133">Transmembrane helix</keyword>
<reference evidence="2 3" key="1">
    <citation type="submission" date="2014-07" db="EMBL/GenBank/DDBJ databases">
        <title>Genome of Chryseobacterium formosense LMG 24722.</title>
        <authorList>
            <person name="Pipes S.E."/>
            <person name="Stropko S.J."/>
            <person name="Newman J.D."/>
        </authorList>
    </citation>
    <scope>NUCLEOTIDE SEQUENCE [LARGE SCALE GENOMIC DNA]</scope>
    <source>
        <strain evidence="2 3">LMG 24722</strain>
    </source>
</reference>
<sequence length="181" mass="21882">MNKEILTYNTPNSEQILRKINQYEFKRQWKNNLNKNNRNLIYGVLSLLAGILLYCLKDFGFAGFFFGFSLATISTYFNYRSQFRNYKKVFQEKLNHEINRINTNSKDVIWEFTPSHFSFKNYKSEFKFLWSEITYCILDDQYLYINASSIINFILDKANLDEENMNKTIKYLEKYSRFKEV</sequence>
<comment type="caution">
    <text evidence="2">The sequence shown here is derived from an EMBL/GenBank/DDBJ whole genome shotgun (WGS) entry which is preliminary data.</text>
</comment>
<gene>
    <name evidence="2" type="ORF">IX39_18390</name>
</gene>
<feature type="transmembrane region" description="Helical" evidence="1">
    <location>
        <begin position="39"/>
        <end position="56"/>
    </location>
</feature>